<keyword evidence="1" id="KW-1133">Transmembrane helix</keyword>
<gene>
    <name evidence="2" type="ordered locus">Pisl_1157</name>
</gene>
<feature type="transmembrane region" description="Helical" evidence="1">
    <location>
        <begin position="7"/>
        <end position="27"/>
    </location>
</feature>
<keyword evidence="1" id="KW-0472">Membrane</keyword>
<sequence>MESIDMLIAFGLVAAFMLGVYLLSYYFTDVTKQTELQAASKLDAQEILKKIVSSPGSPPGWTDINSVQSLGLADPQLPGQLDSRKLLALAEVSGVTAEANCTINTAGQDYPVTKVGYGVYLWGVPTPQSVDPAVYERILRSLFGDQWNKYDIEIVAKPALNISIMLQSSQVFINIKPPGVYSYDVCYVYWGAGSPVLQQQGLQIIGAYVWSETSQTGKDVKTTWYLRIDVLNTYPYDVNIVGISLGNEFSDRLNKVVRSYCSDSFKYTLPGAPSCLPSCTVTVAYTLNGVTITTSAPVVNTQPSTFNPSCIKLESAVAPQIDCTSGVTDENGYGVASVAGVPKFAWVNARGVMMKSVNYTYGGVGTVSLVGLVARPDAGVYLIHSKLIQNAGRGASLCGCYDPGVSALGLRGLWTYLGGQTVPLLNNVVLNPASSINLADLCQSGDKDRGGCLIPWQWLGRAKFLIAAVERNSNGDPPKCGGIPQEDVIVMPLTGGLPPLYEIRFATWRRWAERRPEALAVSYASALADAGEVTYKVDLWVFRYP</sequence>
<dbReference type="eggNOG" id="arCOG05475">
    <property type="taxonomic scope" value="Archaea"/>
</dbReference>
<evidence type="ECO:0000313" key="2">
    <source>
        <dbReference type="EMBL" id="ABL88328.1"/>
    </source>
</evidence>
<dbReference type="EMBL" id="CP000504">
    <property type="protein sequence ID" value="ABL88328.1"/>
    <property type="molecule type" value="Genomic_DNA"/>
</dbReference>
<accession>A1RTP6</accession>
<keyword evidence="3" id="KW-1185">Reference proteome</keyword>
<name>A1RTP6_PYRIL</name>
<dbReference type="HOGENOM" id="CLU_622047_0_0_2"/>
<reference evidence="2" key="1">
    <citation type="submission" date="2006-12" db="EMBL/GenBank/DDBJ databases">
        <title>Complete sequence of Pyrobaculum islandicum DSM 4184.</title>
        <authorList>
            <person name="Copeland A."/>
            <person name="Lucas S."/>
            <person name="Lapidus A."/>
            <person name="Barry K."/>
            <person name="Detter J.C."/>
            <person name="Glavina del Rio T."/>
            <person name="Dalin E."/>
            <person name="Tice H."/>
            <person name="Pitluck S."/>
            <person name="Meincke L."/>
            <person name="Brettin T."/>
            <person name="Bruce D."/>
            <person name="Han C."/>
            <person name="Tapia R."/>
            <person name="Gilna P."/>
            <person name="Schmutz J."/>
            <person name="Larimer F."/>
            <person name="Land M."/>
            <person name="Hauser L."/>
            <person name="Kyrpides N."/>
            <person name="Mikhailova N."/>
            <person name="Cozen A.E."/>
            <person name="Fitz-Gibbon S.T."/>
            <person name="House C.H."/>
            <person name="Saltikov C."/>
            <person name="Lowe T."/>
            <person name="Richardson P."/>
        </authorList>
    </citation>
    <scope>NUCLEOTIDE SEQUENCE [LARGE SCALE GENOMIC DNA]</scope>
    <source>
        <strain evidence="2">DSM 4184</strain>
    </source>
</reference>
<keyword evidence="1" id="KW-0812">Transmembrane</keyword>
<evidence type="ECO:0000256" key="1">
    <source>
        <dbReference type="SAM" id="Phobius"/>
    </source>
</evidence>
<dbReference type="KEGG" id="pis:Pisl_1157"/>
<dbReference type="RefSeq" id="WP_011762903.1">
    <property type="nucleotide sequence ID" value="NC_008701.1"/>
</dbReference>
<organism evidence="2 3">
    <name type="scientific">Pyrobaculum islandicum (strain DSM 4184 / JCM 9189 / GEO3)</name>
    <dbReference type="NCBI Taxonomy" id="384616"/>
    <lineage>
        <taxon>Archaea</taxon>
        <taxon>Thermoproteota</taxon>
        <taxon>Thermoprotei</taxon>
        <taxon>Thermoproteales</taxon>
        <taxon>Thermoproteaceae</taxon>
        <taxon>Pyrobaculum</taxon>
    </lineage>
</organism>
<dbReference type="OrthoDB" id="28382at2157"/>
<proteinExistence type="predicted"/>
<dbReference type="STRING" id="384616.Pisl_1157"/>
<protein>
    <submittedName>
        <fullName evidence="2">Uncharacterized protein</fullName>
    </submittedName>
</protein>
<dbReference type="AlphaFoldDB" id="A1RTP6"/>
<evidence type="ECO:0000313" key="3">
    <source>
        <dbReference type="Proteomes" id="UP000002595"/>
    </source>
</evidence>
<dbReference type="GeneID" id="4616973"/>
<dbReference type="Proteomes" id="UP000002595">
    <property type="component" value="Chromosome"/>
</dbReference>